<accession>A0ABR1JQP2</accession>
<feature type="transmembrane region" description="Helical" evidence="6">
    <location>
        <begin position="203"/>
        <end position="227"/>
    </location>
</feature>
<keyword evidence="3 6" id="KW-1133">Transmembrane helix</keyword>
<feature type="compositionally biased region" description="Low complexity" evidence="5">
    <location>
        <begin position="311"/>
        <end position="323"/>
    </location>
</feature>
<dbReference type="PANTHER" id="PTHR15549:SF30">
    <property type="entry name" value="MID2 DOMAIN-CONTAINING PROTEIN"/>
    <property type="match status" value="1"/>
</dbReference>
<keyword evidence="9" id="KW-1185">Reference proteome</keyword>
<dbReference type="InterPro" id="IPR037176">
    <property type="entry name" value="Osmotin/thaumatin-like_sf"/>
</dbReference>
<feature type="compositionally biased region" description="Polar residues" evidence="5">
    <location>
        <begin position="181"/>
        <end position="198"/>
    </location>
</feature>
<feature type="region of interest" description="Disordered" evidence="5">
    <location>
        <begin position="269"/>
        <end position="326"/>
    </location>
</feature>
<comment type="caution">
    <text evidence="8">The sequence shown here is derived from an EMBL/GenBank/DDBJ whole genome shotgun (WGS) entry which is preliminary data.</text>
</comment>
<dbReference type="PANTHER" id="PTHR15549">
    <property type="entry name" value="PAIRED IMMUNOGLOBULIN-LIKE TYPE 2 RECEPTOR"/>
    <property type="match status" value="1"/>
</dbReference>
<dbReference type="Proteomes" id="UP001498398">
    <property type="component" value="Unassembled WGS sequence"/>
</dbReference>
<protein>
    <submittedName>
        <fullName evidence="8">Uncharacterized protein</fullName>
    </submittedName>
</protein>
<sequence>MFPEIVSLVFLSKVIVGANAESHTISMSNQCGHGTPFLLQNNITVGGSTSFTSNGPFTAGTVFLQTGNCGSRGENCTLIEMALQNSVSAADISLIPPSSFNVPVYFEFTNGCNGTNETCSNENCDTAFHSPTDDQATLICQDDDVGLSIIFCPGNSTSTGSSTSSSNTASTTQQSDSSSAPNTPTQTGSSDFNQQSSGQSDTAVIVGSVVGSVVGLAILLLAGFFCLKRRKAVEETEHGRHVEPLTLHVEPFELKPEINLPVAPITTSPISSKHLDQKSRSNQPNISTSSSPDGVYTQTITAPSLPQSVQPSPTSPITRSTTIRTERQMRLQTQADDLRDQVSQLGNVPGSTEVNMPDMQATVDRLVARIRMLEGQLNSDWAMGLSNDPPPTYTAA</sequence>
<evidence type="ECO:0000256" key="2">
    <source>
        <dbReference type="ARBA" id="ARBA00022692"/>
    </source>
</evidence>
<feature type="signal peptide" evidence="7">
    <location>
        <begin position="1"/>
        <end position="20"/>
    </location>
</feature>
<gene>
    <name evidence="8" type="ORF">VKT23_007557</name>
</gene>
<proteinExistence type="predicted"/>
<reference evidence="8 9" key="1">
    <citation type="submission" date="2024-01" db="EMBL/GenBank/DDBJ databases">
        <title>A draft genome for the cacao thread blight pathogen Marasmiellus scandens.</title>
        <authorList>
            <person name="Baruah I.K."/>
            <person name="Leung J."/>
            <person name="Bukari Y."/>
            <person name="Amoako-Attah I."/>
            <person name="Meinhardt L.W."/>
            <person name="Bailey B.A."/>
            <person name="Cohen S.P."/>
        </authorList>
    </citation>
    <scope>NUCLEOTIDE SEQUENCE [LARGE SCALE GENOMIC DNA]</scope>
    <source>
        <strain evidence="8 9">GH-19</strain>
    </source>
</reference>
<dbReference type="SUPFAM" id="SSF49870">
    <property type="entry name" value="Osmotin, thaumatin-like protein"/>
    <property type="match status" value="1"/>
</dbReference>
<feature type="compositionally biased region" description="Low complexity" evidence="5">
    <location>
        <begin position="156"/>
        <end position="180"/>
    </location>
</feature>
<evidence type="ECO:0000256" key="3">
    <source>
        <dbReference type="ARBA" id="ARBA00022989"/>
    </source>
</evidence>
<comment type="subcellular location">
    <subcellularLocation>
        <location evidence="1">Membrane</location>
        <topology evidence="1">Single-pass membrane protein</topology>
    </subcellularLocation>
</comment>
<evidence type="ECO:0000256" key="5">
    <source>
        <dbReference type="SAM" id="MobiDB-lite"/>
    </source>
</evidence>
<evidence type="ECO:0000256" key="1">
    <source>
        <dbReference type="ARBA" id="ARBA00004167"/>
    </source>
</evidence>
<organism evidence="8 9">
    <name type="scientific">Marasmiellus scandens</name>
    <dbReference type="NCBI Taxonomy" id="2682957"/>
    <lineage>
        <taxon>Eukaryota</taxon>
        <taxon>Fungi</taxon>
        <taxon>Dikarya</taxon>
        <taxon>Basidiomycota</taxon>
        <taxon>Agaricomycotina</taxon>
        <taxon>Agaricomycetes</taxon>
        <taxon>Agaricomycetidae</taxon>
        <taxon>Agaricales</taxon>
        <taxon>Marasmiineae</taxon>
        <taxon>Omphalotaceae</taxon>
        <taxon>Marasmiellus</taxon>
    </lineage>
</organism>
<evidence type="ECO:0000256" key="6">
    <source>
        <dbReference type="SAM" id="Phobius"/>
    </source>
</evidence>
<name>A0ABR1JQP2_9AGAR</name>
<keyword evidence="7" id="KW-0732">Signal</keyword>
<keyword evidence="4 6" id="KW-0472">Membrane</keyword>
<evidence type="ECO:0000313" key="9">
    <source>
        <dbReference type="Proteomes" id="UP001498398"/>
    </source>
</evidence>
<dbReference type="EMBL" id="JBANRG010000010">
    <property type="protein sequence ID" value="KAK7462976.1"/>
    <property type="molecule type" value="Genomic_DNA"/>
</dbReference>
<evidence type="ECO:0000256" key="4">
    <source>
        <dbReference type="ARBA" id="ARBA00023136"/>
    </source>
</evidence>
<feature type="compositionally biased region" description="Polar residues" evidence="5">
    <location>
        <begin position="280"/>
        <end position="310"/>
    </location>
</feature>
<evidence type="ECO:0000313" key="8">
    <source>
        <dbReference type="EMBL" id="KAK7462976.1"/>
    </source>
</evidence>
<evidence type="ECO:0000256" key="7">
    <source>
        <dbReference type="SAM" id="SignalP"/>
    </source>
</evidence>
<feature type="chain" id="PRO_5046147099" evidence="7">
    <location>
        <begin position="21"/>
        <end position="396"/>
    </location>
</feature>
<dbReference type="InterPro" id="IPR051694">
    <property type="entry name" value="Immunoregulatory_rcpt-like"/>
</dbReference>
<keyword evidence="2 6" id="KW-0812">Transmembrane</keyword>
<feature type="region of interest" description="Disordered" evidence="5">
    <location>
        <begin position="156"/>
        <end position="198"/>
    </location>
</feature>